<evidence type="ECO:0000256" key="1">
    <source>
        <dbReference type="SAM" id="SignalP"/>
    </source>
</evidence>
<dbReference type="EMBL" id="CP104067">
    <property type="protein sequence ID" value="WAH42350.1"/>
    <property type="molecule type" value="Genomic_DNA"/>
</dbReference>
<name>A0ABY6ZKD4_9BACL</name>
<proteinExistence type="predicted"/>
<organism evidence="2 3">
    <name type="scientific">Alicyclobacillus fastidiosus</name>
    <dbReference type="NCBI Taxonomy" id="392011"/>
    <lineage>
        <taxon>Bacteria</taxon>
        <taxon>Bacillati</taxon>
        <taxon>Bacillota</taxon>
        <taxon>Bacilli</taxon>
        <taxon>Bacillales</taxon>
        <taxon>Alicyclobacillaceae</taxon>
        <taxon>Alicyclobacillus</taxon>
    </lineage>
</organism>
<protein>
    <recommendedName>
        <fullName evidence="4">Lipoprotein</fullName>
    </recommendedName>
</protein>
<feature type="signal peptide" evidence="1">
    <location>
        <begin position="1"/>
        <end position="21"/>
    </location>
</feature>
<evidence type="ECO:0008006" key="4">
    <source>
        <dbReference type="Google" id="ProtNLM"/>
    </source>
</evidence>
<reference evidence="2" key="1">
    <citation type="submission" date="2022-08" db="EMBL/GenBank/DDBJ databases">
        <title>Alicyclobacillus fastidiosus DSM 17978, complete genome.</title>
        <authorList>
            <person name="Wang Q."/>
            <person name="Cai R."/>
            <person name="Wang Z."/>
        </authorList>
    </citation>
    <scope>NUCLEOTIDE SEQUENCE</scope>
    <source>
        <strain evidence="2">DSM 17978</strain>
    </source>
</reference>
<keyword evidence="3" id="KW-1185">Reference proteome</keyword>
<sequence>MKNYKTWATAGVALSLVGVVAGCGNANNSTGGTAPTNTTNQTVTNTATNTATNLPANATTNNTTGDSQQQTSLSTLSYSSRQKQQIVNAAGEFSITPYIPIKGVAGDSFISVRPGGYPSITLTFNKMVVNESNQSVTTGETIQSKSPVTLTNGTKAEWITIANTTEQPSLMFKINDVNVQIQPTDTGMSKLAVEQIASSMQKLQVQTAFQTESVTVQPGITVTFKVPQGWNKQNAGAGGTGGSKWVNPMNANQWVKILYSGNVGALQNPNTGKYDVTAYINTQGVTWTHVASDKLSGQFTIPVGAINNTSVGYGYAQVLTKPNPLGITVEVVAPQNVAQSVVQNVSVNAK</sequence>
<dbReference type="RefSeq" id="WP_268006234.1">
    <property type="nucleotide sequence ID" value="NZ_BSUT01000001.1"/>
</dbReference>
<gene>
    <name evidence="2" type="ORF">NZD89_02250</name>
</gene>
<feature type="chain" id="PRO_5046250941" description="Lipoprotein" evidence="1">
    <location>
        <begin position="22"/>
        <end position="350"/>
    </location>
</feature>
<dbReference type="PROSITE" id="PS51257">
    <property type="entry name" value="PROKAR_LIPOPROTEIN"/>
    <property type="match status" value="1"/>
</dbReference>
<dbReference type="Proteomes" id="UP001164761">
    <property type="component" value="Chromosome"/>
</dbReference>
<keyword evidence="1" id="KW-0732">Signal</keyword>
<evidence type="ECO:0000313" key="2">
    <source>
        <dbReference type="EMBL" id="WAH42350.1"/>
    </source>
</evidence>
<evidence type="ECO:0000313" key="3">
    <source>
        <dbReference type="Proteomes" id="UP001164761"/>
    </source>
</evidence>
<accession>A0ABY6ZKD4</accession>